<dbReference type="PANTHER" id="PTHR42924:SF3">
    <property type="entry name" value="POLYMERASE_HISTIDINOL PHOSPHATASE N-TERMINAL DOMAIN-CONTAINING PROTEIN"/>
    <property type="match status" value="1"/>
</dbReference>
<dbReference type="PANTHER" id="PTHR42924">
    <property type="entry name" value="EXONUCLEASE"/>
    <property type="match status" value="1"/>
</dbReference>
<organism evidence="2 3">
    <name type="scientific">Gracilinema caldarium (strain ATCC 51460 / DSM 7334 / H1)</name>
    <name type="common">Treponema caldarium</name>
    <dbReference type="NCBI Taxonomy" id="744872"/>
    <lineage>
        <taxon>Bacteria</taxon>
        <taxon>Pseudomonadati</taxon>
        <taxon>Spirochaetota</taxon>
        <taxon>Spirochaetia</taxon>
        <taxon>Spirochaetales</taxon>
        <taxon>Breznakiellaceae</taxon>
        <taxon>Gracilinema</taxon>
    </lineage>
</organism>
<dbReference type="eggNOG" id="COG0613">
    <property type="taxonomic scope" value="Bacteria"/>
</dbReference>
<dbReference type="RefSeq" id="WP_013968235.1">
    <property type="nucleotide sequence ID" value="NC_015732.1"/>
</dbReference>
<dbReference type="EMBL" id="CP002868">
    <property type="protein sequence ID" value="AEJ18924.1"/>
    <property type="molecule type" value="Genomic_DNA"/>
</dbReference>
<evidence type="ECO:0000313" key="2">
    <source>
        <dbReference type="EMBL" id="AEJ18924.1"/>
    </source>
</evidence>
<name>F8EYX8_GRAC1</name>
<dbReference type="Gene3D" id="3.20.20.140">
    <property type="entry name" value="Metal-dependent hydrolases"/>
    <property type="match status" value="1"/>
</dbReference>
<dbReference type="SMART" id="SM00481">
    <property type="entry name" value="POLIIIAc"/>
    <property type="match status" value="1"/>
</dbReference>
<dbReference type="AlphaFoldDB" id="F8EYX8"/>
<dbReference type="Pfam" id="PF02811">
    <property type="entry name" value="PHP"/>
    <property type="match status" value="1"/>
</dbReference>
<dbReference type="SUPFAM" id="SSF89550">
    <property type="entry name" value="PHP domain-like"/>
    <property type="match status" value="1"/>
</dbReference>
<protein>
    <submittedName>
        <fullName evidence="2">PHP domain protein</fullName>
    </submittedName>
</protein>
<proteinExistence type="predicted"/>
<keyword evidence="3" id="KW-1185">Reference proteome</keyword>
<dbReference type="GO" id="GO:0004534">
    <property type="term" value="F:5'-3' RNA exonuclease activity"/>
    <property type="evidence" value="ECO:0007669"/>
    <property type="project" value="TreeGrafter"/>
</dbReference>
<dbReference type="InterPro" id="IPR052018">
    <property type="entry name" value="PHP_domain"/>
</dbReference>
<dbReference type="STRING" id="744872.Spica_0770"/>
<dbReference type="InterPro" id="IPR004013">
    <property type="entry name" value="PHP_dom"/>
</dbReference>
<gene>
    <name evidence="2" type="ordered locus">Spica_0770</name>
</gene>
<dbReference type="Proteomes" id="UP000000503">
    <property type="component" value="Chromosome"/>
</dbReference>
<dbReference type="InterPro" id="IPR016195">
    <property type="entry name" value="Pol/histidinol_Pase-like"/>
</dbReference>
<dbReference type="KEGG" id="scd:Spica_0770"/>
<feature type="domain" description="Polymerase/histidinol phosphatase N-terminal" evidence="1">
    <location>
        <begin position="9"/>
        <end position="74"/>
    </location>
</feature>
<dbReference type="CDD" id="cd07438">
    <property type="entry name" value="PHP_HisPPase_AMP"/>
    <property type="match status" value="1"/>
</dbReference>
<dbReference type="Gene3D" id="1.10.150.650">
    <property type="match status" value="1"/>
</dbReference>
<evidence type="ECO:0000313" key="3">
    <source>
        <dbReference type="Proteomes" id="UP000000503"/>
    </source>
</evidence>
<dbReference type="InterPro" id="IPR003141">
    <property type="entry name" value="Pol/His_phosphatase_N"/>
</dbReference>
<reference evidence="3" key="1">
    <citation type="journal article" date="2013" name="Stand. Genomic Sci.">
        <title>Genome sequence of the thermophilic fresh-water bacterium Spirochaeta caldaria type strain (H1(T)), reclassification of Spirochaeta caldaria, Spirochaeta stenostrepta, and Spirochaeta zuelzerae in the genus Treponema as Treponema caldaria comb. nov., Treponema stenostrepta comb. nov., and Treponema zuelzerae comb. nov., and emendation of the genus Treponema.</title>
        <authorList>
            <person name="Abt B."/>
            <person name="Goker M."/>
            <person name="Scheuner C."/>
            <person name="Han C."/>
            <person name="Lu M."/>
            <person name="Misra M."/>
            <person name="Lapidus A."/>
            <person name="Nolan M."/>
            <person name="Lucas S."/>
            <person name="Hammon N."/>
            <person name="Deshpande S."/>
            <person name="Cheng J.F."/>
            <person name="Tapia R."/>
            <person name="Goodwin L.A."/>
            <person name="Pitluck S."/>
            <person name="Liolios K."/>
            <person name="Pagani I."/>
            <person name="Ivanova N."/>
            <person name="Mavromatis K."/>
            <person name="Mikhailova N."/>
            <person name="Huntemann M."/>
            <person name="Pati A."/>
            <person name="Chen A."/>
            <person name="Palaniappan K."/>
            <person name="Land M."/>
            <person name="Hauser L."/>
            <person name="Jeffries C.D."/>
            <person name="Rohde M."/>
            <person name="Spring S."/>
            <person name="Gronow S."/>
            <person name="Detter J.C."/>
            <person name="Bristow J."/>
            <person name="Eisen J.A."/>
            <person name="Markowitz V."/>
            <person name="Hugenholtz P."/>
            <person name="Kyrpides N.C."/>
            <person name="Woyke T."/>
            <person name="Klenk H.P."/>
        </authorList>
    </citation>
    <scope>NUCLEOTIDE SEQUENCE</scope>
    <source>
        <strain evidence="3">ATCC 51460 / DSM 7334 / H1</strain>
    </source>
</reference>
<dbReference type="HOGENOM" id="CLU_067347_0_0_12"/>
<evidence type="ECO:0000259" key="1">
    <source>
        <dbReference type="SMART" id="SM00481"/>
    </source>
</evidence>
<accession>F8EYX8</accession>
<dbReference type="GO" id="GO:0035312">
    <property type="term" value="F:5'-3' DNA exonuclease activity"/>
    <property type="evidence" value="ECO:0007669"/>
    <property type="project" value="TreeGrafter"/>
</dbReference>
<sequence>MVKSPNFIVDLHSHSTCSDGILSPEALINMAADMGLRALALTDHDTIAGLASAKCQAIKRNLLFIPGVELEIAWEPGEFHLLGLGIQQPTDEFQTALEELAQLREKRNREIINRMNEMGIEADYEEIKKLSEGTIIGRPHIATFLVNRKIVKNKQSAFDMYLGKGRPFYAPKGALELKRAIRLITESGGIPILAHPLSLYVSWGKLPELIEHFHEQGIVGLEAWHPLARVAECERLEAIGKGLKMVITAGSDYHGNSYQDRRLGYTAGNRPIDGSYLRGIPDTEDWLARESTS</sequence>